<keyword evidence="1" id="KW-0472">Membrane</keyword>
<evidence type="ECO:0000256" key="2">
    <source>
        <dbReference type="SAM" id="SignalP"/>
    </source>
</evidence>
<dbReference type="RefSeq" id="WP_231416136.1">
    <property type="nucleotide sequence ID" value="NZ_CP126446.1"/>
</dbReference>
<protein>
    <submittedName>
        <fullName evidence="3">Uncharacterized protein</fullName>
    </submittedName>
</protein>
<sequence length="198" mass="22551">MWAINRKWMWVVLCVCCLTLHSYVAFAAVSPEEIKEIKRESSVALKGEVVKDRLIKDQSKGDLYKQDRVMTLSVQEITKGESKLSDPSTVDVFYRYIPTWQRNQYAGGKAMDIAVGDVIKIWLDPAAGKWESSSGGDTVEHIIYKENRSEPLKEPLSHRVQEKMSIDFFTENQAFFVIALLSIILVIVGFFGVQNKRS</sequence>
<evidence type="ECO:0000313" key="3">
    <source>
        <dbReference type="EMBL" id="WIF99745.1"/>
    </source>
</evidence>
<reference evidence="3 4" key="1">
    <citation type="submission" date="2023-05" db="EMBL/GenBank/DDBJ databases">
        <title>Comparative genomics reveals the evidence of polycyclic aromatic hydrocarbons degradation in moderately halophilic genus Pontibacillus.</title>
        <authorList>
            <person name="Yang H."/>
            <person name="Qian Z."/>
        </authorList>
    </citation>
    <scope>NUCLEOTIDE SEQUENCE [LARGE SCALE GENOMIC DNA]</scope>
    <source>
        <strain evidence="4">HN14</strain>
    </source>
</reference>
<dbReference type="EMBL" id="CP126446">
    <property type="protein sequence ID" value="WIF99745.1"/>
    <property type="molecule type" value="Genomic_DNA"/>
</dbReference>
<feature type="chain" id="PRO_5046527029" evidence="2">
    <location>
        <begin position="28"/>
        <end position="198"/>
    </location>
</feature>
<feature type="transmembrane region" description="Helical" evidence="1">
    <location>
        <begin position="174"/>
        <end position="193"/>
    </location>
</feature>
<organism evidence="3 4">
    <name type="scientific">Pontibacillus chungwhensis</name>
    <dbReference type="NCBI Taxonomy" id="265426"/>
    <lineage>
        <taxon>Bacteria</taxon>
        <taxon>Bacillati</taxon>
        <taxon>Bacillota</taxon>
        <taxon>Bacilli</taxon>
        <taxon>Bacillales</taxon>
        <taxon>Bacillaceae</taxon>
        <taxon>Pontibacillus</taxon>
    </lineage>
</organism>
<accession>A0ABY8V585</accession>
<name>A0ABY8V585_9BACI</name>
<gene>
    <name evidence="3" type="ORF">QNI29_08840</name>
</gene>
<keyword evidence="1" id="KW-0812">Transmembrane</keyword>
<evidence type="ECO:0000313" key="4">
    <source>
        <dbReference type="Proteomes" id="UP001236652"/>
    </source>
</evidence>
<dbReference type="Proteomes" id="UP001236652">
    <property type="component" value="Chromosome"/>
</dbReference>
<keyword evidence="2" id="KW-0732">Signal</keyword>
<keyword evidence="4" id="KW-1185">Reference proteome</keyword>
<evidence type="ECO:0000256" key="1">
    <source>
        <dbReference type="SAM" id="Phobius"/>
    </source>
</evidence>
<feature type="signal peptide" evidence="2">
    <location>
        <begin position="1"/>
        <end position="27"/>
    </location>
</feature>
<keyword evidence="1" id="KW-1133">Transmembrane helix</keyword>
<proteinExistence type="predicted"/>